<dbReference type="InterPro" id="IPR036390">
    <property type="entry name" value="WH_DNA-bd_sf"/>
</dbReference>
<accession>A0A3D9SL36</accession>
<organism evidence="4 5">
    <name type="scientific">Thermomonospora umbrina</name>
    <dbReference type="NCBI Taxonomy" id="111806"/>
    <lineage>
        <taxon>Bacteria</taxon>
        <taxon>Bacillati</taxon>
        <taxon>Actinomycetota</taxon>
        <taxon>Actinomycetes</taxon>
        <taxon>Streptosporangiales</taxon>
        <taxon>Thermomonosporaceae</taxon>
        <taxon>Thermomonospora</taxon>
    </lineage>
</organism>
<comment type="caution">
    <text evidence="4">The sequence shown here is derived from an EMBL/GenBank/DDBJ whole genome shotgun (WGS) entry which is preliminary data.</text>
</comment>
<feature type="domain" description="HTH marR-type" evidence="2">
    <location>
        <begin position="1"/>
        <end position="139"/>
    </location>
</feature>
<keyword evidence="1 4" id="KW-0808">Transferase</keyword>
<dbReference type="InterPro" id="IPR036388">
    <property type="entry name" value="WH-like_DNA-bd_sf"/>
</dbReference>
<feature type="domain" description="N-acetyltransferase" evidence="3">
    <location>
        <begin position="155"/>
        <end position="311"/>
    </location>
</feature>
<keyword evidence="5" id="KW-1185">Reference proteome</keyword>
<dbReference type="GO" id="GO:0008080">
    <property type="term" value="F:N-acetyltransferase activity"/>
    <property type="evidence" value="ECO:0007669"/>
    <property type="project" value="InterPro"/>
</dbReference>
<dbReference type="Pfam" id="PF00583">
    <property type="entry name" value="Acetyltransf_1"/>
    <property type="match status" value="1"/>
</dbReference>
<dbReference type="Proteomes" id="UP000256661">
    <property type="component" value="Unassembled WGS sequence"/>
</dbReference>
<dbReference type="PROSITE" id="PS50995">
    <property type="entry name" value="HTH_MARR_2"/>
    <property type="match status" value="1"/>
</dbReference>
<dbReference type="PROSITE" id="PS51186">
    <property type="entry name" value="GNAT"/>
    <property type="match status" value="1"/>
</dbReference>
<dbReference type="OrthoDB" id="273614at2"/>
<proteinExistence type="predicted"/>
<reference evidence="4 5" key="1">
    <citation type="submission" date="2018-08" db="EMBL/GenBank/DDBJ databases">
        <title>Sequencing the genomes of 1000 actinobacteria strains.</title>
        <authorList>
            <person name="Klenk H.-P."/>
        </authorList>
    </citation>
    <scope>NUCLEOTIDE SEQUENCE [LARGE SCALE GENOMIC DNA]</scope>
    <source>
        <strain evidence="4 5">DSM 43927</strain>
    </source>
</reference>
<dbReference type="PANTHER" id="PTHR13947">
    <property type="entry name" value="GNAT FAMILY N-ACETYLTRANSFERASE"/>
    <property type="match status" value="1"/>
</dbReference>
<dbReference type="RefSeq" id="WP_116020972.1">
    <property type="nucleotide sequence ID" value="NZ_QTTT01000001.1"/>
</dbReference>
<dbReference type="InterPro" id="IPR050769">
    <property type="entry name" value="NAT_camello-type"/>
</dbReference>
<dbReference type="InterPro" id="IPR016181">
    <property type="entry name" value="Acyl_CoA_acyltransferase"/>
</dbReference>
<gene>
    <name evidence="4" type="ORF">DFJ69_0501</name>
</gene>
<dbReference type="SUPFAM" id="SSF46785">
    <property type="entry name" value="Winged helix' DNA-binding domain"/>
    <property type="match status" value="1"/>
</dbReference>
<evidence type="ECO:0000313" key="5">
    <source>
        <dbReference type="Proteomes" id="UP000256661"/>
    </source>
</evidence>
<dbReference type="InterPro" id="IPR000182">
    <property type="entry name" value="GNAT_dom"/>
</dbReference>
<evidence type="ECO:0000313" key="4">
    <source>
        <dbReference type="EMBL" id="REE95120.1"/>
    </source>
</evidence>
<dbReference type="PANTHER" id="PTHR13947:SF37">
    <property type="entry name" value="LD18367P"/>
    <property type="match status" value="1"/>
</dbReference>
<dbReference type="CDD" id="cd04301">
    <property type="entry name" value="NAT_SF"/>
    <property type="match status" value="1"/>
</dbReference>
<name>A0A3D9SL36_9ACTN</name>
<evidence type="ECO:0000259" key="2">
    <source>
        <dbReference type="PROSITE" id="PS50995"/>
    </source>
</evidence>
<dbReference type="EMBL" id="QTTT01000001">
    <property type="protein sequence ID" value="REE95120.1"/>
    <property type="molecule type" value="Genomic_DNA"/>
</dbReference>
<dbReference type="GO" id="GO:0003700">
    <property type="term" value="F:DNA-binding transcription factor activity"/>
    <property type="evidence" value="ECO:0007669"/>
    <property type="project" value="InterPro"/>
</dbReference>
<protein>
    <submittedName>
        <fullName evidence="4">MarR family transcriptional regulator with acetyltransferase activity</fullName>
    </submittedName>
</protein>
<dbReference type="SUPFAM" id="SSF55729">
    <property type="entry name" value="Acyl-CoA N-acyltransferases (Nat)"/>
    <property type="match status" value="1"/>
</dbReference>
<evidence type="ECO:0000256" key="1">
    <source>
        <dbReference type="ARBA" id="ARBA00022679"/>
    </source>
</evidence>
<dbReference type="Pfam" id="PF01047">
    <property type="entry name" value="MarR"/>
    <property type="match status" value="1"/>
</dbReference>
<dbReference type="AlphaFoldDB" id="A0A3D9SL36"/>
<dbReference type="Gene3D" id="3.40.630.30">
    <property type="match status" value="1"/>
</dbReference>
<sequence>MPVSAGEVAVVRGFNRFYTGVIGVLGEGLVRSPYSLTEARVVFELAQRESTEVVALRRDLGLDPGHLSRMLARFESDGLVVRERSAADARRQVAALTPAGRDLYAMLDRRSAEDVEALLEKLSDDERRRLLTAMRTVETLLGDGTPSPAGRADSCVLRPLRPGDLGWVVQRNGALYAEEYGWDQTYEALVARIVADYVDGRDPSRENAWIAEVDGEPAGCIFCVRKDDRVAQLRLLLVEPSARGLGIGTRLVNECLDFAADAGYAEMTLWTNDCLTAARRIYERTGFTLVAEEPHHSFGHTLTGQSWQRPL</sequence>
<dbReference type="Gene3D" id="1.10.10.10">
    <property type="entry name" value="Winged helix-like DNA-binding domain superfamily/Winged helix DNA-binding domain"/>
    <property type="match status" value="1"/>
</dbReference>
<dbReference type="SMART" id="SM00347">
    <property type="entry name" value="HTH_MARR"/>
    <property type="match status" value="1"/>
</dbReference>
<dbReference type="InterPro" id="IPR000835">
    <property type="entry name" value="HTH_MarR-typ"/>
</dbReference>
<evidence type="ECO:0000259" key="3">
    <source>
        <dbReference type="PROSITE" id="PS51186"/>
    </source>
</evidence>